<name>A0A834WXR0_9FABA</name>
<keyword evidence="4" id="KW-0812">Transmembrane</keyword>
<accession>A0A834WXR0</accession>
<dbReference type="GO" id="GO:0005886">
    <property type="term" value="C:plasma membrane"/>
    <property type="evidence" value="ECO:0007669"/>
    <property type="project" value="TreeGrafter"/>
</dbReference>
<keyword evidence="6" id="KW-1185">Reference proteome</keyword>
<evidence type="ECO:0000256" key="1">
    <source>
        <dbReference type="ARBA" id="ARBA00004370"/>
    </source>
</evidence>
<evidence type="ECO:0000313" key="6">
    <source>
        <dbReference type="Proteomes" id="UP000634136"/>
    </source>
</evidence>
<feature type="transmembrane region" description="Helical" evidence="4">
    <location>
        <begin position="73"/>
        <end position="98"/>
    </location>
</feature>
<sequence length="229" mass="25648">MEWRLQPHPQVGHPNPPQGQSSSPQETYIVQFPREQVYYVPPPENTVFVERRRNSPKPKSPPETKYCCCCPRWLILTLILLCLIAIIGVAITILYFLYKPTYPSFSVAKMAVPTNSSRPVYEITLMANNPNARSGLEYQKSDDVSLVSDKGISGNGKFPGLKQEAEASSRVRVEIRGNNNSKRIINEGVVTFELEIGISVTNDVGNISLWTMNCNVACLQYVVNSSRIN</sequence>
<dbReference type="PANTHER" id="PTHR31234">
    <property type="entry name" value="LATE EMBRYOGENESIS ABUNDANT (LEA) HYDROXYPROLINE-RICH GLYCOPROTEIN FAMILY"/>
    <property type="match status" value="1"/>
</dbReference>
<dbReference type="OrthoDB" id="996955at2759"/>
<dbReference type="PANTHER" id="PTHR31234:SF2">
    <property type="entry name" value="OS05G0199100 PROTEIN"/>
    <property type="match status" value="1"/>
</dbReference>
<proteinExistence type="predicted"/>
<keyword evidence="2 4" id="KW-0472">Membrane</keyword>
<evidence type="ECO:0000256" key="4">
    <source>
        <dbReference type="SAM" id="Phobius"/>
    </source>
</evidence>
<evidence type="ECO:0000313" key="5">
    <source>
        <dbReference type="EMBL" id="KAF7834280.1"/>
    </source>
</evidence>
<gene>
    <name evidence="5" type="ORF">G2W53_009139</name>
</gene>
<organism evidence="5 6">
    <name type="scientific">Senna tora</name>
    <dbReference type="NCBI Taxonomy" id="362788"/>
    <lineage>
        <taxon>Eukaryota</taxon>
        <taxon>Viridiplantae</taxon>
        <taxon>Streptophyta</taxon>
        <taxon>Embryophyta</taxon>
        <taxon>Tracheophyta</taxon>
        <taxon>Spermatophyta</taxon>
        <taxon>Magnoliopsida</taxon>
        <taxon>eudicotyledons</taxon>
        <taxon>Gunneridae</taxon>
        <taxon>Pentapetalae</taxon>
        <taxon>rosids</taxon>
        <taxon>fabids</taxon>
        <taxon>Fabales</taxon>
        <taxon>Fabaceae</taxon>
        <taxon>Caesalpinioideae</taxon>
        <taxon>Cassia clade</taxon>
        <taxon>Senna</taxon>
    </lineage>
</organism>
<evidence type="ECO:0000256" key="2">
    <source>
        <dbReference type="ARBA" id="ARBA00023136"/>
    </source>
</evidence>
<dbReference type="InterPro" id="IPR044839">
    <property type="entry name" value="NDR1-like"/>
</dbReference>
<reference evidence="5" key="1">
    <citation type="submission" date="2020-09" db="EMBL/GenBank/DDBJ databases">
        <title>Genome-Enabled Discovery of Anthraquinone Biosynthesis in Senna tora.</title>
        <authorList>
            <person name="Kang S.-H."/>
            <person name="Pandey R.P."/>
            <person name="Lee C.-M."/>
            <person name="Sim J.-S."/>
            <person name="Jeong J.-T."/>
            <person name="Choi B.-S."/>
            <person name="Jung M."/>
            <person name="Ginzburg D."/>
            <person name="Zhao K."/>
            <person name="Won S.Y."/>
            <person name="Oh T.-J."/>
            <person name="Yu Y."/>
            <person name="Kim N.-H."/>
            <person name="Lee O.R."/>
            <person name="Lee T.-H."/>
            <person name="Bashyal P."/>
            <person name="Kim T.-S."/>
            <person name="Lee W.-H."/>
            <person name="Kawkins C."/>
            <person name="Kim C.-K."/>
            <person name="Kim J.S."/>
            <person name="Ahn B.O."/>
            <person name="Rhee S.Y."/>
            <person name="Sohng J.K."/>
        </authorList>
    </citation>
    <scope>NUCLEOTIDE SEQUENCE</scope>
    <source>
        <tissue evidence="5">Leaf</tissue>
    </source>
</reference>
<dbReference type="EMBL" id="JAAIUW010000004">
    <property type="protein sequence ID" value="KAF7834280.1"/>
    <property type="molecule type" value="Genomic_DNA"/>
</dbReference>
<comment type="caution">
    <text evidence="5">The sequence shown here is derived from an EMBL/GenBank/DDBJ whole genome shotgun (WGS) entry which is preliminary data.</text>
</comment>
<feature type="region of interest" description="Disordered" evidence="3">
    <location>
        <begin position="1"/>
        <end position="25"/>
    </location>
</feature>
<comment type="subcellular location">
    <subcellularLocation>
        <location evidence="1">Membrane</location>
    </subcellularLocation>
</comment>
<dbReference type="GO" id="GO:0098542">
    <property type="term" value="P:defense response to other organism"/>
    <property type="evidence" value="ECO:0007669"/>
    <property type="project" value="InterPro"/>
</dbReference>
<dbReference type="Proteomes" id="UP000634136">
    <property type="component" value="Unassembled WGS sequence"/>
</dbReference>
<protein>
    <submittedName>
        <fullName evidence="5">NDR1/HIN1-like protein 13</fullName>
    </submittedName>
</protein>
<evidence type="ECO:0000256" key="3">
    <source>
        <dbReference type="SAM" id="MobiDB-lite"/>
    </source>
</evidence>
<dbReference type="AlphaFoldDB" id="A0A834WXR0"/>
<keyword evidence="4" id="KW-1133">Transmembrane helix</keyword>